<dbReference type="InterPro" id="IPR013320">
    <property type="entry name" value="ConA-like_dom_sf"/>
</dbReference>
<evidence type="ECO:0000256" key="6">
    <source>
        <dbReference type="SAM" id="SignalP"/>
    </source>
</evidence>
<evidence type="ECO:0000313" key="8">
    <source>
        <dbReference type="EMBL" id="MFC4723784.1"/>
    </source>
</evidence>
<feature type="chain" id="PRO_5046674247" evidence="6">
    <location>
        <begin position="29"/>
        <end position="597"/>
    </location>
</feature>
<feature type="region of interest" description="Disordered" evidence="5">
    <location>
        <begin position="27"/>
        <end position="53"/>
    </location>
</feature>
<dbReference type="PANTHER" id="PTHR42812:SF12">
    <property type="entry name" value="BETA-XYLOSIDASE-RELATED"/>
    <property type="match status" value="1"/>
</dbReference>
<accession>A0ABV9N918</accession>
<dbReference type="RefSeq" id="WP_371394460.1">
    <property type="nucleotide sequence ID" value="NZ_CP163421.1"/>
</dbReference>
<dbReference type="InterPro" id="IPR006710">
    <property type="entry name" value="Glyco_hydro_43"/>
</dbReference>
<organism evidence="8 9">
    <name type="scientific">Glycocaulis abyssi</name>
    <dbReference type="NCBI Taxonomy" id="1433403"/>
    <lineage>
        <taxon>Bacteria</taxon>
        <taxon>Pseudomonadati</taxon>
        <taxon>Pseudomonadota</taxon>
        <taxon>Alphaproteobacteria</taxon>
        <taxon>Maricaulales</taxon>
        <taxon>Maricaulaceae</taxon>
        <taxon>Glycocaulis</taxon>
    </lineage>
</organism>
<comment type="caution">
    <text evidence="8">The sequence shown here is derived from an EMBL/GenBank/DDBJ whole genome shotgun (WGS) entry which is preliminary data.</text>
</comment>
<keyword evidence="6" id="KW-0732">Signal</keyword>
<evidence type="ECO:0000256" key="3">
    <source>
        <dbReference type="ARBA" id="ARBA00023295"/>
    </source>
</evidence>
<feature type="domain" description="Beta-xylosidase C-terminal Concanavalin A-like" evidence="7">
    <location>
        <begin position="414"/>
        <end position="595"/>
    </location>
</feature>
<dbReference type="SUPFAM" id="SSF75005">
    <property type="entry name" value="Arabinanase/levansucrase/invertase"/>
    <property type="match status" value="1"/>
</dbReference>
<dbReference type="Proteomes" id="UP001596024">
    <property type="component" value="Unassembled WGS sequence"/>
</dbReference>
<keyword evidence="2 4" id="KW-0378">Hydrolase</keyword>
<dbReference type="InterPro" id="IPR023296">
    <property type="entry name" value="Glyco_hydro_beta-prop_sf"/>
</dbReference>
<comment type="similarity">
    <text evidence="1 4">Belongs to the glycosyl hydrolase 43 family.</text>
</comment>
<dbReference type="SUPFAM" id="SSF49899">
    <property type="entry name" value="Concanavalin A-like lectins/glucanases"/>
    <property type="match status" value="1"/>
</dbReference>
<proteinExistence type="inferred from homology"/>
<protein>
    <submittedName>
        <fullName evidence="8">Glycoside hydrolase family 43 protein</fullName>
    </submittedName>
</protein>
<dbReference type="EMBL" id="JBHSGQ010000001">
    <property type="protein sequence ID" value="MFC4723784.1"/>
    <property type="molecule type" value="Genomic_DNA"/>
</dbReference>
<reference evidence="9" key="1">
    <citation type="journal article" date="2019" name="Int. J. Syst. Evol. Microbiol.">
        <title>The Global Catalogue of Microorganisms (GCM) 10K type strain sequencing project: providing services to taxonomists for standard genome sequencing and annotation.</title>
        <authorList>
            <consortium name="The Broad Institute Genomics Platform"/>
            <consortium name="The Broad Institute Genome Sequencing Center for Infectious Disease"/>
            <person name="Wu L."/>
            <person name="Ma J."/>
        </authorList>
    </citation>
    <scope>NUCLEOTIDE SEQUENCE [LARGE SCALE GENOMIC DNA]</scope>
    <source>
        <strain evidence="9">CCUG 62981</strain>
    </source>
</reference>
<dbReference type="Gene3D" id="2.60.120.200">
    <property type="match status" value="1"/>
</dbReference>
<keyword evidence="9" id="KW-1185">Reference proteome</keyword>
<keyword evidence="3 4" id="KW-0326">Glycosidase</keyword>
<evidence type="ECO:0000259" key="7">
    <source>
        <dbReference type="Pfam" id="PF17851"/>
    </source>
</evidence>
<dbReference type="CDD" id="cd18617">
    <property type="entry name" value="GH43_XynB-like"/>
    <property type="match status" value="1"/>
</dbReference>
<dbReference type="Pfam" id="PF04616">
    <property type="entry name" value="Glyco_hydro_43"/>
    <property type="match status" value="1"/>
</dbReference>
<evidence type="ECO:0000256" key="2">
    <source>
        <dbReference type="ARBA" id="ARBA00022801"/>
    </source>
</evidence>
<dbReference type="Gene3D" id="2.115.10.20">
    <property type="entry name" value="Glycosyl hydrolase domain, family 43"/>
    <property type="match status" value="1"/>
</dbReference>
<dbReference type="InterPro" id="IPR041542">
    <property type="entry name" value="GH43_C2"/>
</dbReference>
<dbReference type="Pfam" id="PF17851">
    <property type="entry name" value="GH43_C2"/>
    <property type="match status" value="1"/>
</dbReference>
<feature type="signal peptide" evidence="6">
    <location>
        <begin position="1"/>
        <end position="28"/>
    </location>
</feature>
<dbReference type="InterPro" id="IPR051795">
    <property type="entry name" value="Glycosyl_Hydrlase_43"/>
</dbReference>
<name>A0ABV9N918_9PROT</name>
<evidence type="ECO:0000256" key="4">
    <source>
        <dbReference type="RuleBase" id="RU361187"/>
    </source>
</evidence>
<dbReference type="PANTHER" id="PTHR42812">
    <property type="entry name" value="BETA-XYLOSIDASE"/>
    <property type="match status" value="1"/>
</dbReference>
<dbReference type="PROSITE" id="PS51257">
    <property type="entry name" value="PROKAR_LIPOPROTEIN"/>
    <property type="match status" value="1"/>
</dbReference>
<evidence type="ECO:0000256" key="5">
    <source>
        <dbReference type="SAM" id="MobiDB-lite"/>
    </source>
</evidence>
<evidence type="ECO:0000313" key="9">
    <source>
        <dbReference type="Proteomes" id="UP001596024"/>
    </source>
</evidence>
<dbReference type="GO" id="GO:0016787">
    <property type="term" value="F:hydrolase activity"/>
    <property type="evidence" value="ECO:0007669"/>
    <property type="project" value="UniProtKB-KW"/>
</dbReference>
<sequence>MTRKSNSALLTGASALALMLAACEAPEAGDNAAPPAPPHAGNSDSEAEAPQAGEDGPLLARLDWFHYEGGDPAHEAFPAGEGEFQNPVLGGFYPDPNILQVGEDYYLTTSTFAYFPGLPVFHSRDLVNWTQIGNALDRTDMVDFGNLGLSRGIFAPAMAYHDGTFYMLNTCVDCGDNFIISATDPAGPWSAPVWLPDLAGGIDPSLFVDEDGRAYILNNGPPDREPEYDGHRAVWIQQFDLETLTTFGERIVLVDGGVDFSTQPIWIEGPHIYKVDGLYYLICAEGGTAEGHSQVVLRSENPMGPYEAWDGNPILTQRDLPRDRPFPITSAGHASFVTTPSGEWWGTFLAVRPYGDDLYNTGRETFLMPVSWEEGWPRMTGDGDLIPYAYRRPDLPPQEPADPPMAGAFEVHEDFSGPLPPHWMMLRLPQESWHDLDSEPGSLVLTARNVALGENANPSYLGRRQQHMYASASMRMRFEPQAAGDRAGLVALQSDEYWYFIGLARDGDGDVIRVERRAGPEQDVHGEILASVPFEGEAGAPIDLRITARAGEYDFHYALEEGRWQPLLEDADGTLLSTRIAGGFVGVTMGPYAYSGE</sequence>
<gene>
    <name evidence="8" type="ORF">ACFPB0_00630</name>
</gene>
<evidence type="ECO:0000256" key="1">
    <source>
        <dbReference type="ARBA" id="ARBA00009865"/>
    </source>
</evidence>